<dbReference type="Gene3D" id="3.90.79.10">
    <property type="entry name" value="Nucleoside Triphosphate Pyrophosphohydrolase"/>
    <property type="match status" value="1"/>
</dbReference>
<dbReference type="InterPro" id="IPR015797">
    <property type="entry name" value="NUDIX_hydrolase-like_dom_sf"/>
</dbReference>
<dbReference type="PANTHER" id="PTHR16099">
    <property type="entry name" value="8-OXO-DGTP DIPHOSPHATES NUDT15"/>
    <property type="match status" value="1"/>
</dbReference>
<evidence type="ECO:0000256" key="1">
    <source>
        <dbReference type="SAM" id="MobiDB-lite"/>
    </source>
</evidence>
<proteinExistence type="predicted"/>
<dbReference type="PROSITE" id="PS51462">
    <property type="entry name" value="NUDIX"/>
    <property type="match status" value="1"/>
</dbReference>
<dbReference type="CDD" id="cd04678">
    <property type="entry name" value="NUDIX_MTH2_Nudt15"/>
    <property type="match status" value="1"/>
</dbReference>
<reference evidence="3 4" key="1">
    <citation type="submission" date="2024-07" db="EMBL/GenBank/DDBJ databases">
        <title>Section-level genome sequencing and comparative genomics of Aspergillus sections Usti and Cavernicolus.</title>
        <authorList>
            <consortium name="Lawrence Berkeley National Laboratory"/>
            <person name="Nybo J.L."/>
            <person name="Vesth T.C."/>
            <person name="Theobald S."/>
            <person name="Frisvad J.C."/>
            <person name="Larsen T.O."/>
            <person name="Kjaerboelling I."/>
            <person name="Rothschild-Mancinelli K."/>
            <person name="Lyhne E.K."/>
            <person name="Kogle M.E."/>
            <person name="Barry K."/>
            <person name="Clum A."/>
            <person name="Na H."/>
            <person name="Ledsgaard L."/>
            <person name="Lin J."/>
            <person name="Lipzen A."/>
            <person name="Kuo A."/>
            <person name="Riley R."/>
            <person name="Mondo S."/>
            <person name="Labutti K."/>
            <person name="Haridas S."/>
            <person name="Pangalinan J."/>
            <person name="Salamov A.A."/>
            <person name="Simmons B.A."/>
            <person name="Magnuson J.K."/>
            <person name="Chen J."/>
            <person name="Drula E."/>
            <person name="Henrissat B."/>
            <person name="Wiebenga A."/>
            <person name="Lubbers R.J."/>
            <person name="Gomes A.C."/>
            <person name="Makela M.R."/>
            <person name="Stajich J."/>
            <person name="Grigoriev I.V."/>
            <person name="Mortensen U.H."/>
            <person name="De Vries R.P."/>
            <person name="Baker S.E."/>
            <person name="Andersen M.R."/>
        </authorList>
    </citation>
    <scope>NUCLEOTIDE SEQUENCE [LARGE SCALE GENOMIC DNA]</scope>
    <source>
        <strain evidence="3 4">CBS 123904</strain>
    </source>
</reference>
<name>A0ABR4J7F7_9EURO</name>
<dbReference type="InterPro" id="IPR000086">
    <property type="entry name" value="NUDIX_hydrolase_dom"/>
</dbReference>
<feature type="region of interest" description="Disordered" evidence="1">
    <location>
        <begin position="359"/>
        <end position="417"/>
    </location>
</feature>
<dbReference type="EMBL" id="JBFXLU010000188">
    <property type="protein sequence ID" value="KAL2835973.1"/>
    <property type="molecule type" value="Genomic_DNA"/>
</dbReference>
<dbReference type="SUPFAM" id="SSF55811">
    <property type="entry name" value="Nudix"/>
    <property type="match status" value="1"/>
</dbReference>
<evidence type="ECO:0000259" key="2">
    <source>
        <dbReference type="PROSITE" id="PS51462"/>
    </source>
</evidence>
<feature type="compositionally biased region" description="Low complexity" evidence="1">
    <location>
        <begin position="14"/>
        <end position="24"/>
    </location>
</feature>
<accession>A0ABR4J7F7</accession>
<dbReference type="PANTHER" id="PTHR16099:SF5">
    <property type="entry name" value="NUCLEOTIDE TRIPHOSPHATE DIPHOSPHATASE NUDT15"/>
    <property type="match status" value="1"/>
</dbReference>
<feature type="region of interest" description="Disordered" evidence="1">
    <location>
        <begin position="11"/>
        <end position="31"/>
    </location>
</feature>
<sequence length="717" mass="79706">MKQNLALLFGFPDTPAGTSKSATPSSPPQPPPRIALTRLEAIEGALSRLNHLGSAIKRTSLSGQITKAREFAESFDLSSFEQAAYLSLTSLYPDATQTLLEALTASMADTYSLFLRRKHRHERFQAHRSRLQPRILPRITEALSEDPESQKFIKNPQKEPSLRKHLLMNATQPHTVPISAPTSLDSREVQSRFQKLLNPSIKERTGSIVSRRTNYPQPVKGSLTCEWCFNPLPEDSFNGVLWRQHVNTDHEPFVCLSERCSKTLPRYASSTQWFQHMHISHGEDWHRQVHAPLVWSCPLCTDSDTKFSNSRDLADHLNSFHANTFTELQTQAIVEQTPFPYPREYGVCPLCSFGVGAKDARPDSKPASSEESPREVQQLGPKKRIKLTESLGKRSQNNDSGPANTDRAQASNTDTHCSAGNGISAEAIGSHVAAHLQGIMLLTLRLISIDLAMDTSADRASIAGSTSAPSSLSGLSKRSLLPWEELDDLPAQNNDENDKNADTASQDVIPDSDYIGWQNVLPWFGSLSQGSEARTSEALETQAQAQPSCTAGWYYSDDEELSPHTRPKAKVRIFLLNSLNEFVIGARRHGSGTGLCWYLPGGTIEYGESFESCVVRKAMEQTGLGMDGLRFLTVTNDIIESKGAHHVSAFYEGRVLSDAQPEILKPNKWFEWRWMSWSEIQSAFHAHMVASEWGNESTSFNLSASLISLCEQGYSRY</sequence>
<feature type="compositionally biased region" description="Polar residues" evidence="1">
    <location>
        <begin position="393"/>
        <end position="417"/>
    </location>
</feature>
<feature type="domain" description="Nudix hydrolase" evidence="2">
    <location>
        <begin position="566"/>
        <end position="702"/>
    </location>
</feature>
<protein>
    <recommendedName>
        <fullName evidence="2">Nudix hydrolase domain-containing protein</fullName>
    </recommendedName>
</protein>
<dbReference type="Proteomes" id="UP001610446">
    <property type="component" value="Unassembled WGS sequence"/>
</dbReference>
<keyword evidence="4" id="KW-1185">Reference proteome</keyword>
<organism evidence="3 4">
    <name type="scientific">Aspergillus pseudoustus</name>
    <dbReference type="NCBI Taxonomy" id="1810923"/>
    <lineage>
        <taxon>Eukaryota</taxon>
        <taxon>Fungi</taxon>
        <taxon>Dikarya</taxon>
        <taxon>Ascomycota</taxon>
        <taxon>Pezizomycotina</taxon>
        <taxon>Eurotiomycetes</taxon>
        <taxon>Eurotiomycetidae</taxon>
        <taxon>Eurotiales</taxon>
        <taxon>Aspergillaceae</taxon>
        <taxon>Aspergillus</taxon>
        <taxon>Aspergillus subgen. Nidulantes</taxon>
    </lineage>
</organism>
<comment type="caution">
    <text evidence="3">The sequence shown here is derived from an EMBL/GenBank/DDBJ whole genome shotgun (WGS) entry which is preliminary data.</text>
</comment>
<evidence type="ECO:0000313" key="4">
    <source>
        <dbReference type="Proteomes" id="UP001610446"/>
    </source>
</evidence>
<dbReference type="Pfam" id="PF00293">
    <property type="entry name" value="NUDIX"/>
    <property type="match status" value="1"/>
</dbReference>
<gene>
    <name evidence="3" type="ORF">BJY01DRAFT_63055</name>
</gene>
<evidence type="ECO:0000313" key="3">
    <source>
        <dbReference type="EMBL" id="KAL2835973.1"/>
    </source>
</evidence>